<dbReference type="EMBL" id="JBIAQY010000008">
    <property type="protein sequence ID" value="MFF3570910.1"/>
    <property type="molecule type" value="Genomic_DNA"/>
</dbReference>
<dbReference type="Proteomes" id="UP001601992">
    <property type="component" value="Unassembled WGS sequence"/>
</dbReference>
<accession>A0ABW6S3P6</accession>
<organism evidence="3 4">
    <name type="scientific">Nocardia jiangxiensis</name>
    <dbReference type="NCBI Taxonomy" id="282685"/>
    <lineage>
        <taxon>Bacteria</taxon>
        <taxon>Bacillati</taxon>
        <taxon>Actinomycetota</taxon>
        <taxon>Actinomycetes</taxon>
        <taxon>Mycobacteriales</taxon>
        <taxon>Nocardiaceae</taxon>
        <taxon>Nocardia</taxon>
    </lineage>
</organism>
<dbReference type="RefSeq" id="WP_040820652.1">
    <property type="nucleotide sequence ID" value="NZ_JBIAQY010000008.1"/>
</dbReference>
<feature type="domain" description="Rv3651-like N-terminal" evidence="1">
    <location>
        <begin position="6"/>
        <end position="99"/>
    </location>
</feature>
<protein>
    <submittedName>
        <fullName evidence="3">GAF domain-containing protein</fullName>
    </submittedName>
</protein>
<proteinExistence type="predicted"/>
<reference evidence="3 4" key="1">
    <citation type="submission" date="2024-10" db="EMBL/GenBank/DDBJ databases">
        <title>The Natural Products Discovery Center: Release of the First 8490 Sequenced Strains for Exploring Actinobacteria Biosynthetic Diversity.</title>
        <authorList>
            <person name="Kalkreuter E."/>
            <person name="Kautsar S.A."/>
            <person name="Yang D."/>
            <person name="Bader C.D."/>
            <person name="Teijaro C.N."/>
            <person name="Fluegel L."/>
            <person name="Davis C.M."/>
            <person name="Simpson J.R."/>
            <person name="Lauterbach L."/>
            <person name="Steele A.D."/>
            <person name="Gui C."/>
            <person name="Meng S."/>
            <person name="Li G."/>
            <person name="Viehrig K."/>
            <person name="Ye F."/>
            <person name="Su P."/>
            <person name="Kiefer A.F."/>
            <person name="Nichols A."/>
            <person name="Cepeda A.J."/>
            <person name="Yan W."/>
            <person name="Fan B."/>
            <person name="Jiang Y."/>
            <person name="Adhikari A."/>
            <person name="Zheng C.-J."/>
            <person name="Schuster L."/>
            <person name="Cowan T.M."/>
            <person name="Smanski M.J."/>
            <person name="Chevrette M.G."/>
            <person name="De Carvalho L.P.S."/>
            <person name="Shen B."/>
        </authorList>
    </citation>
    <scope>NUCLEOTIDE SEQUENCE [LARGE SCALE GENOMIC DNA]</scope>
    <source>
        <strain evidence="3 4">NPDC002593</strain>
    </source>
</reference>
<sequence>MDSGRVLIETLGEYEDWTVLAVDERPVPWRSVARVLRPAVQRTIEQVWRRGESVEVEPTRRSRGAWDTEIVCASPVFGTDGRVYAVQVCSAAARDHLPDPYSVVALDYSSQRRTIQLADNPFGWALPEGRSQWTVPEAFRHVRRCDGSMELIMQTRDPREGMRWAGDVTACVDGTPRRYHLALRNGAGTELTRWRGLLHDVTEFLAPEPASVDTAAFAALGRQRPGRSYLVLADVEKVRLIRWVTDPIPGIQWKGVVDDRDTPHPDDVARILAEVDRGVRAQETSGRVNGIRLRRNGGGWTVVDAVGSLVPTADSPMLLLVELTVTGYSDDPDPTEP</sequence>
<evidence type="ECO:0000259" key="1">
    <source>
        <dbReference type="Pfam" id="PF18007"/>
    </source>
</evidence>
<keyword evidence="4" id="KW-1185">Reference proteome</keyword>
<feature type="domain" description="Rv3651-like C-terminal" evidence="2">
    <location>
        <begin position="228"/>
        <end position="304"/>
    </location>
</feature>
<gene>
    <name evidence="3" type="ORF">ACFYXQ_24295</name>
</gene>
<name>A0ABW6S3P6_9NOCA</name>
<dbReference type="Pfam" id="PF21043">
    <property type="entry name" value="Rv3651-like_C"/>
    <property type="match status" value="1"/>
</dbReference>
<evidence type="ECO:0000313" key="3">
    <source>
        <dbReference type="EMBL" id="MFF3570910.1"/>
    </source>
</evidence>
<dbReference type="InterPro" id="IPR048578">
    <property type="entry name" value="Rv3651-like_C"/>
</dbReference>
<evidence type="ECO:0000313" key="4">
    <source>
        <dbReference type="Proteomes" id="UP001601992"/>
    </source>
</evidence>
<comment type="caution">
    <text evidence="3">The sequence shown here is derived from an EMBL/GenBank/DDBJ whole genome shotgun (WGS) entry which is preliminary data.</text>
</comment>
<evidence type="ECO:0000259" key="2">
    <source>
        <dbReference type="Pfam" id="PF21043"/>
    </source>
</evidence>
<dbReference type="Pfam" id="PF18007">
    <property type="entry name" value="Rv3651-like_N"/>
    <property type="match status" value="1"/>
</dbReference>
<dbReference type="InterPro" id="IPR041458">
    <property type="entry name" value="Rv3651-like_N"/>
</dbReference>